<keyword evidence="1" id="KW-0812">Transmembrane</keyword>
<dbReference type="PIRSF" id="PIRSF004548">
    <property type="entry name" value="CreD"/>
    <property type="match status" value="1"/>
</dbReference>
<feature type="transmembrane region" description="Helical" evidence="1">
    <location>
        <begin position="413"/>
        <end position="432"/>
    </location>
</feature>
<dbReference type="RefSeq" id="WP_192009487.1">
    <property type="nucleotide sequence ID" value="NZ_JACYTQ010000002.1"/>
</dbReference>
<comment type="caution">
    <text evidence="2">The sequence shown here is derived from an EMBL/GenBank/DDBJ whole genome shotgun (WGS) entry which is preliminary data.</text>
</comment>
<feature type="transmembrane region" description="Helical" evidence="1">
    <location>
        <begin position="12"/>
        <end position="35"/>
    </location>
</feature>
<dbReference type="NCBIfam" id="NF008712">
    <property type="entry name" value="PRK11715.1-1"/>
    <property type="match status" value="1"/>
</dbReference>
<feature type="transmembrane region" description="Helical" evidence="1">
    <location>
        <begin position="336"/>
        <end position="355"/>
    </location>
</feature>
<dbReference type="PANTHER" id="PTHR30092">
    <property type="entry name" value="INNER MEMBRANE PROTEIN CRED"/>
    <property type="match status" value="1"/>
</dbReference>
<keyword evidence="3" id="KW-1185">Reference proteome</keyword>
<keyword evidence="1" id="KW-0472">Membrane</keyword>
<dbReference type="EMBL" id="JACYTQ010000002">
    <property type="protein sequence ID" value="MBD8488628.1"/>
    <property type="molecule type" value="Genomic_DNA"/>
</dbReference>
<dbReference type="PANTHER" id="PTHR30092:SF0">
    <property type="entry name" value="INNER MEMBRANE PROTEIN CRED"/>
    <property type="match status" value="1"/>
</dbReference>
<proteinExistence type="predicted"/>
<keyword evidence="1" id="KW-1133">Transmembrane helix</keyword>
<dbReference type="Pfam" id="PF06123">
    <property type="entry name" value="CreD"/>
    <property type="match status" value="1"/>
</dbReference>
<dbReference type="InterPro" id="IPR010364">
    <property type="entry name" value="Uncharacterised_IM_CreD"/>
</dbReference>
<feature type="transmembrane region" description="Helical" evidence="1">
    <location>
        <begin position="361"/>
        <end position="382"/>
    </location>
</feature>
<gene>
    <name evidence="2" type="primary">creD</name>
    <name evidence="2" type="ORF">IFO69_07725</name>
</gene>
<feature type="transmembrane region" description="Helical" evidence="1">
    <location>
        <begin position="310"/>
        <end position="329"/>
    </location>
</feature>
<sequence>MKTENSPIEKIGYWISHSVTLKLIVITILTLLMLIPSAMVQDIISEREALNDQAVKEVSSKWANGQQINGPILTIPLVYEYEKQDKVETVVKYYYVLPRELKVNGDIIPNKLRRGIYEVVVYQSQLRVAGSFDLSQKIEMANLKEVQYDQAFLTVGISDLRGIKEEVLLQWGKRSLAVSPGSKVPEILTSGITIDLPDLMSEVGQEVPFEFSLNLQGSQHLSFVPVGATTEVSLSSPWISPKFDGNFLPDQREINDEGFQADWKVLQLNRNFPQSWVDTNQSANLQMAAFGVELILPLDDYQKSMRSAKYAAMTIIITFLVFFLVEILNKRKIHPFQYALVGFALSLFYVLLVSLSEHIDFNLAYGVATICIILMISLYSLTIFKASKLTALLVLILIGAYSFLFVTLQLTDYALLMGSVGLTIILGLTMYFTRNVDWYKMSVGKEE</sequence>
<organism evidence="2 3">
    <name type="scientific">Echinicola arenosa</name>
    <dbReference type="NCBI Taxonomy" id="2774144"/>
    <lineage>
        <taxon>Bacteria</taxon>
        <taxon>Pseudomonadati</taxon>
        <taxon>Bacteroidota</taxon>
        <taxon>Cytophagia</taxon>
        <taxon>Cytophagales</taxon>
        <taxon>Cyclobacteriaceae</taxon>
        <taxon>Echinicola</taxon>
    </lineage>
</organism>
<feature type="transmembrane region" description="Helical" evidence="1">
    <location>
        <begin position="389"/>
        <end position="407"/>
    </location>
</feature>
<evidence type="ECO:0000256" key="1">
    <source>
        <dbReference type="SAM" id="Phobius"/>
    </source>
</evidence>
<accession>A0ABR9ALA7</accession>
<dbReference type="Proteomes" id="UP000647133">
    <property type="component" value="Unassembled WGS sequence"/>
</dbReference>
<protein>
    <submittedName>
        <fullName evidence="2">Cell envelope integrity protein CreD</fullName>
    </submittedName>
</protein>
<name>A0ABR9ALA7_9BACT</name>
<evidence type="ECO:0000313" key="3">
    <source>
        <dbReference type="Proteomes" id="UP000647133"/>
    </source>
</evidence>
<reference evidence="2 3" key="1">
    <citation type="submission" date="2020-09" db="EMBL/GenBank/DDBJ databases">
        <title>Echinicola sp. CAU 1574 isolated from sand of Sido Beach.</title>
        <authorList>
            <person name="Kim W."/>
        </authorList>
    </citation>
    <scope>NUCLEOTIDE SEQUENCE [LARGE SCALE GENOMIC DNA]</scope>
    <source>
        <strain evidence="2 3">CAU 1574</strain>
    </source>
</reference>
<evidence type="ECO:0000313" key="2">
    <source>
        <dbReference type="EMBL" id="MBD8488628.1"/>
    </source>
</evidence>